<dbReference type="RefSeq" id="WP_179669846.1">
    <property type="nucleotide sequence ID" value="NZ_JACCFP010000001.1"/>
</dbReference>
<protein>
    <recommendedName>
        <fullName evidence="5">DUF3558 domain-containing protein</fullName>
    </recommendedName>
</protein>
<feature type="chain" id="PRO_5038337268" description="DUF3558 domain-containing protein" evidence="2">
    <location>
        <begin position="22"/>
        <end position="216"/>
    </location>
</feature>
<organism evidence="3 4">
    <name type="scientific">Nocardioides thalensis</name>
    <dbReference type="NCBI Taxonomy" id="1914755"/>
    <lineage>
        <taxon>Bacteria</taxon>
        <taxon>Bacillati</taxon>
        <taxon>Actinomycetota</taxon>
        <taxon>Actinomycetes</taxon>
        <taxon>Propionibacteriales</taxon>
        <taxon>Nocardioidaceae</taxon>
        <taxon>Nocardioides</taxon>
    </lineage>
</organism>
<gene>
    <name evidence="3" type="ORF">HNR19_004257</name>
</gene>
<proteinExistence type="predicted"/>
<evidence type="ECO:0008006" key="5">
    <source>
        <dbReference type="Google" id="ProtNLM"/>
    </source>
</evidence>
<feature type="compositionally biased region" description="Low complexity" evidence="1">
    <location>
        <begin position="34"/>
        <end position="68"/>
    </location>
</feature>
<keyword evidence="4" id="KW-1185">Reference proteome</keyword>
<reference evidence="3 4" key="1">
    <citation type="submission" date="2020-07" db="EMBL/GenBank/DDBJ databases">
        <title>Sequencing the genomes of 1000 actinobacteria strains.</title>
        <authorList>
            <person name="Klenk H.-P."/>
        </authorList>
    </citation>
    <scope>NUCLEOTIDE SEQUENCE [LARGE SCALE GENOMIC DNA]</scope>
    <source>
        <strain evidence="3 4">DSM 103833</strain>
    </source>
</reference>
<evidence type="ECO:0000256" key="1">
    <source>
        <dbReference type="SAM" id="MobiDB-lite"/>
    </source>
</evidence>
<sequence>MRSKRWILSVTGVLALSPLLAACGDDDPEEQADDPATSAASEEPSESLATPTESVDPVETSPTESETTAAGLPAACDVIAPIDVATAYGATPGEGSIGGGGYSENDVEWQTDNCDFEAEDFFELELALAGPDDFPAGFTCPLQTDVASTVKKVKVPGADSASWEVSDGQPFEGSLRVCTADYVFDLTLEFEEGYQHEGDPQMQTIGLAQVVVGKLG</sequence>
<dbReference type="Proteomes" id="UP000530424">
    <property type="component" value="Unassembled WGS sequence"/>
</dbReference>
<evidence type="ECO:0000313" key="3">
    <source>
        <dbReference type="EMBL" id="NYJ03559.1"/>
    </source>
</evidence>
<name>A0A853C8M3_9ACTN</name>
<dbReference type="EMBL" id="JACCFP010000001">
    <property type="protein sequence ID" value="NYJ03559.1"/>
    <property type="molecule type" value="Genomic_DNA"/>
</dbReference>
<accession>A0A853C8M3</accession>
<keyword evidence="2" id="KW-0732">Signal</keyword>
<feature type="region of interest" description="Disordered" evidence="1">
    <location>
        <begin position="22"/>
        <end position="72"/>
    </location>
</feature>
<dbReference type="AlphaFoldDB" id="A0A853C8M3"/>
<feature type="compositionally biased region" description="Acidic residues" evidence="1">
    <location>
        <begin position="24"/>
        <end position="33"/>
    </location>
</feature>
<evidence type="ECO:0000313" key="4">
    <source>
        <dbReference type="Proteomes" id="UP000530424"/>
    </source>
</evidence>
<evidence type="ECO:0000256" key="2">
    <source>
        <dbReference type="SAM" id="SignalP"/>
    </source>
</evidence>
<dbReference type="PROSITE" id="PS51257">
    <property type="entry name" value="PROKAR_LIPOPROTEIN"/>
    <property type="match status" value="1"/>
</dbReference>
<feature type="signal peptide" evidence="2">
    <location>
        <begin position="1"/>
        <end position="21"/>
    </location>
</feature>
<comment type="caution">
    <text evidence="3">The sequence shown here is derived from an EMBL/GenBank/DDBJ whole genome shotgun (WGS) entry which is preliminary data.</text>
</comment>